<evidence type="ECO:0000259" key="12">
    <source>
        <dbReference type="Pfam" id="PF17392"/>
    </source>
</evidence>
<dbReference type="Gene3D" id="3.40.1770.10">
    <property type="entry name" value="Urocanase superfamily"/>
    <property type="match status" value="1"/>
</dbReference>
<keyword evidence="4 9" id="KW-0369">Histidine metabolism</keyword>
<dbReference type="InterPro" id="IPR055351">
    <property type="entry name" value="Urocanase"/>
</dbReference>
<keyword evidence="6 9" id="KW-0456">Lyase</keyword>
<evidence type="ECO:0000256" key="5">
    <source>
        <dbReference type="ARBA" id="ARBA00023027"/>
    </source>
</evidence>
<comment type="catalytic activity">
    <reaction evidence="8 9">
        <text>4-imidazolone-5-propanoate = trans-urocanate + H2O</text>
        <dbReference type="Rhea" id="RHEA:13101"/>
        <dbReference type="ChEBI" id="CHEBI:15377"/>
        <dbReference type="ChEBI" id="CHEBI:17771"/>
        <dbReference type="ChEBI" id="CHEBI:77893"/>
        <dbReference type="EC" id="4.2.1.49"/>
    </reaction>
</comment>
<feature type="binding site" evidence="9">
    <location>
        <begin position="173"/>
        <end position="175"/>
    </location>
    <ligand>
        <name>NAD(+)</name>
        <dbReference type="ChEBI" id="CHEBI:57540"/>
    </ligand>
</feature>
<feature type="binding site" evidence="9">
    <location>
        <begin position="49"/>
        <end position="50"/>
    </location>
    <ligand>
        <name>NAD(+)</name>
        <dbReference type="ChEBI" id="CHEBI:57540"/>
    </ligand>
</feature>
<proteinExistence type="inferred from homology"/>
<comment type="cofactor">
    <cofactor evidence="9">
        <name>NAD(+)</name>
        <dbReference type="ChEBI" id="CHEBI:57540"/>
    </cofactor>
    <text evidence="9">Binds 1 NAD(+) per subunit.</text>
</comment>
<dbReference type="Pfam" id="PF17391">
    <property type="entry name" value="Urocanase_N"/>
    <property type="match status" value="1"/>
</dbReference>
<feature type="domain" description="Urocanase N-terminal" evidence="11">
    <location>
        <begin position="8"/>
        <end position="134"/>
    </location>
</feature>
<keyword evidence="5 9" id="KW-0520">NAD</keyword>
<feature type="binding site" evidence="9">
    <location>
        <position position="492"/>
    </location>
    <ligand>
        <name>NAD(+)</name>
        <dbReference type="ChEBI" id="CHEBI:57540"/>
    </ligand>
</feature>
<evidence type="ECO:0000313" key="13">
    <source>
        <dbReference type="EMBL" id="GGJ47239.1"/>
    </source>
</evidence>
<dbReference type="Pfam" id="PF01175">
    <property type="entry name" value="Urocanase"/>
    <property type="match status" value="1"/>
</dbReference>
<keyword evidence="14" id="KW-1185">Reference proteome</keyword>
<organism evidence="13 14">
    <name type="scientific">Glutamicibacter ardleyensis</name>
    <dbReference type="NCBI Taxonomy" id="225894"/>
    <lineage>
        <taxon>Bacteria</taxon>
        <taxon>Bacillati</taxon>
        <taxon>Actinomycetota</taxon>
        <taxon>Actinomycetes</taxon>
        <taxon>Micrococcales</taxon>
        <taxon>Micrococcaceae</taxon>
        <taxon>Glutamicibacter</taxon>
    </lineage>
</organism>
<dbReference type="PROSITE" id="PS01233">
    <property type="entry name" value="UROCANASE"/>
    <property type="match status" value="1"/>
</dbReference>
<name>A0ABQ2D6J8_9MICC</name>
<dbReference type="InterPro" id="IPR038364">
    <property type="entry name" value="Urocanase_central_sf"/>
</dbReference>
<evidence type="ECO:0000256" key="3">
    <source>
        <dbReference type="ARBA" id="ARBA00011992"/>
    </source>
</evidence>
<comment type="pathway">
    <text evidence="1 9">Amino-acid degradation; L-histidine degradation into L-glutamate; N-formimidoyl-L-glutamate from L-histidine: step 2/3.</text>
</comment>
<dbReference type="EMBL" id="BMKX01000001">
    <property type="protein sequence ID" value="GGJ47239.1"/>
    <property type="molecule type" value="Genomic_DNA"/>
</dbReference>
<dbReference type="Pfam" id="PF17392">
    <property type="entry name" value="Urocanase_C"/>
    <property type="match status" value="1"/>
</dbReference>
<feature type="domain" description="Urocanase Rossmann-like" evidence="10">
    <location>
        <begin position="137"/>
        <end position="348"/>
    </location>
</feature>
<evidence type="ECO:0000256" key="4">
    <source>
        <dbReference type="ARBA" id="ARBA00022808"/>
    </source>
</evidence>
<evidence type="ECO:0000256" key="6">
    <source>
        <dbReference type="ARBA" id="ARBA00023239"/>
    </source>
</evidence>
<dbReference type="InterPro" id="IPR023637">
    <property type="entry name" value="Urocanase-like"/>
</dbReference>
<feature type="active site" evidence="9">
    <location>
        <position position="410"/>
    </location>
</feature>
<dbReference type="PANTHER" id="PTHR12216">
    <property type="entry name" value="UROCANATE HYDRATASE"/>
    <property type="match status" value="1"/>
</dbReference>
<evidence type="ECO:0000256" key="2">
    <source>
        <dbReference type="ARBA" id="ARBA00007578"/>
    </source>
</evidence>
<evidence type="ECO:0000256" key="1">
    <source>
        <dbReference type="ARBA" id="ARBA00004794"/>
    </source>
</evidence>
<feature type="binding site" evidence="9">
    <location>
        <position position="322"/>
    </location>
    <ligand>
        <name>NAD(+)</name>
        <dbReference type="ChEBI" id="CHEBI:57540"/>
    </ligand>
</feature>
<feature type="binding site" evidence="9">
    <location>
        <begin position="264"/>
        <end position="268"/>
    </location>
    <ligand>
        <name>NAD(+)</name>
        <dbReference type="ChEBI" id="CHEBI:57540"/>
    </ligand>
</feature>
<feature type="binding site" evidence="9">
    <location>
        <begin position="273"/>
        <end position="274"/>
    </location>
    <ligand>
        <name>NAD(+)</name>
        <dbReference type="ChEBI" id="CHEBI:57540"/>
    </ligand>
</feature>
<dbReference type="Proteomes" id="UP000606115">
    <property type="component" value="Unassembled WGS sequence"/>
</dbReference>
<feature type="binding site" evidence="9">
    <location>
        <position position="198"/>
    </location>
    <ligand>
        <name>NAD(+)</name>
        <dbReference type="ChEBI" id="CHEBI:57540"/>
    </ligand>
</feature>
<feature type="binding site" evidence="9">
    <location>
        <position position="127"/>
    </location>
    <ligand>
        <name>NAD(+)</name>
        <dbReference type="ChEBI" id="CHEBI:57540"/>
    </ligand>
</feature>
<dbReference type="NCBIfam" id="NF003820">
    <property type="entry name" value="PRK05414.1"/>
    <property type="match status" value="1"/>
</dbReference>
<dbReference type="RefSeq" id="WP_188683055.1">
    <property type="nucleotide sequence ID" value="NZ_BMKX01000001.1"/>
</dbReference>
<evidence type="ECO:0000313" key="14">
    <source>
        <dbReference type="Proteomes" id="UP000606115"/>
    </source>
</evidence>
<dbReference type="Gene3D" id="3.40.50.10730">
    <property type="entry name" value="Urocanase like domains"/>
    <property type="match status" value="1"/>
</dbReference>
<dbReference type="InterPro" id="IPR035401">
    <property type="entry name" value="Urocanase_C"/>
</dbReference>
<dbReference type="PANTHER" id="PTHR12216:SF4">
    <property type="entry name" value="UROCANATE HYDRATASE"/>
    <property type="match status" value="1"/>
</dbReference>
<dbReference type="EC" id="4.2.1.49" evidence="3 9"/>
<evidence type="ECO:0000256" key="8">
    <source>
        <dbReference type="ARBA" id="ARBA00047623"/>
    </source>
</evidence>
<evidence type="ECO:0000256" key="9">
    <source>
        <dbReference type="HAMAP-Rule" id="MF_00577"/>
    </source>
</evidence>
<comment type="similarity">
    <text evidence="2 9">Belongs to the urocanase family.</text>
</comment>
<dbReference type="InterPro" id="IPR035400">
    <property type="entry name" value="Urocanase_N"/>
</dbReference>
<evidence type="ECO:0000259" key="10">
    <source>
        <dbReference type="Pfam" id="PF01175"/>
    </source>
</evidence>
<comment type="caution">
    <text evidence="13">The sequence shown here is derived from an EMBL/GenBank/DDBJ whole genome shotgun (WGS) entry which is preliminary data.</text>
</comment>
<sequence>MSHEPRVVRAPRGTKLNAKSWATEAPLRMLMNNLDPEVAERPEDLVVYGGTGKAARSWEAFDAIVETLKDLEENETLLIQSGKPVGVFRTNKWAPRVLIANSNLVGDWANWEHFRKLEDEGLMMYGQMTAGSWIYIGTQGILQGTYETFAAIGRKRYNGTLANTLTLTGGCGGMGGAQPLAVTLNNGACLIVDVDETRLRRRVSKRYLDEVELDLDKALAKVGAAKAEGRGHSVGYVGNAAEVFPELLRRHKAGEVAFDIVTDQTSAHDPLSYLPVEYTLEQWSEAAANDAADFTHKAQAAMAKHVQAMVEFQDLGVEVFDYGNSIRDEARKGGYDRAFEFPGFVPAYIRPLFCEGLGPFRWVALSGDPEDIRVTDQALKELFPENEHLHRWLDAAAERVEFEGLPARICWLGYGERAKAGLLFNQLVAEGKVSAPIVIGRDHLDSGSVASPYRETEAMADGSDAVADWPLLNALTATSSGASWVSIHHGGGVGMGRSIHAGQVSLADGSEMAAAKLEALLTNDPGMGVIRHVDAGYDRAIEVAAERGVRIPMQGK</sequence>
<feature type="binding site" evidence="9">
    <location>
        <position position="193"/>
    </location>
    <ligand>
        <name>NAD(+)</name>
        <dbReference type="ChEBI" id="CHEBI:57540"/>
    </ligand>
</feature>
<evidence type="ECO:0000256" key="7">
    <source>
        <dbReference type="ARBA" id="ARBA00031640"/>
    </source>
</evidence>
<dbReference type="GeneID" id="303302640"/>
<keyword evidence="9" id="KW-0963">Cytoplasm</keyword>
<gene>
    <name evidence="9 13" type="primary">hutU</name>
    <name evidence="13" type="ORF">GCM10007173_02220</name>
</gene>
<dbReference type="InterPro" id="IPR035085">
    <property type="entry name" value="Urocanase_Rossmann-like"/>
</dbReference>
<accession>A0ABQ2D6J8</accession>
<protein>
    <recommendedName>
        <fullName evidence="3 9">Urocanate hydratase</fullName>
        <shortName evidence="9">Urocanase</shortName>
        <ecNumber evidence="3 9">4.2.1.49</ecNumber>
    </recommendedName>
    <alternativeName>
        <fullName evidence="7 9">Imidazolonepropionate hydrolase</fullName>
    </alternativeName>
</protein>
<dbReference type="NCBIfam" id="TIGR01228">
    <property type="entry name" value="hutU"/>
    <property type="match status" value="1"/>
</dbReference>
<dbReference type="PIRSF" id="PIRSF001423">
    <property type="entry name" value="Urocanate_hydrat"/>
    <property type="match status" value="1"/>
</dbReference>
<dbReference type="InterPro" id="IPR036190">
    <property type="entry name" value="Urocanase_sf"/>
</dbReference>
<evidence type="ECO:0000259" key="11">
    <source>
        <dbReference type="Pfam" id="PF17391"/>
    </source>
</evidence>
<dbReference type="HAMAP" id="MF_00577">
    <property type="entry name" value="HutU"/>
    <property type="match status" value="1"/>
</dbReference>
<feature type="domain" description="Urocanase C-terminal" evidence="12">
    <location>
        <begin position="351"/>
        <end position="545"/>
    </location>
</feature>
<dbReference type="SUPFAM" id="SSF111326">
    <property type="entry name" value="Urocanase"/>
    <property type="match status" value="1"/>
</dbReference>
<feature type="binding site" evidence="9">
    <location>
        <begin position="239"/>
        <end position="240"/>
    </location>
    <ligand>
        <name>NAD(+)</name>
        <dbReference type="ChEBI" id="CHEBI:57540"/>
    </ligand>
</feature>
<reference evidence="14" key="1">
    <citation type="journal article" date="2019" name="Int. J. Syst. Evol. Microbiol.">
        <title>The Global Catalogue of Microorganisms (GCM) 10K type strain sequencing project: providing services to taxonomists for standard genome sequencing and annotation.</title>
        <authorList>
            <consortium name="The Broad Institute Genomics Platform"/>
            <consortium name="The Broad Institute Genome Sequencing Center for Infectious Disease"/>
            <person name="Wu L."/>
            <person name="Ma J."/>
        </authorList>
    </citation>
    <scope>NUCLEOTIDE SEQUENCE [LARGE SCALE GENOMIC DNA]</scope>
    <source>
        <strain evidence="14">CGMCC 1.3685</strain>
    </source>
</reference>
<dbReference type="InterPro" id="IPR023636">
    <property type="entry name" value="Urocanase_CS"/>
</dbReference>
<comment type="function">
    <text evidence="9">Catalyzes the conversion of urocanate to 4-imidazolone-5-propionate.</text>
</comment>
<comment type="subcellular location">
    <subcellularLocation>
        <location evidence="9">Cytoplasm</location>
    </subcellularLocation>
</comment>